<proteinExistence type="predicted"/>
<keyword evidence="3" id="KW-1185">Reference proteome</keyword>
<sequence length="149" mass="16494">MGYGQEDQAKLAVPHYLAFDALHHSLFDNILVGMGLGHGMLWTKIFEHFSINLSSEEAVYVDDGSAITSRHLNKMGRGPKAAVEENVDADEEGPHPQGVGSSAHFSSWRHLPKECNPFSQVGARMFNEWIGGWTATNLACPIVQRRFKS</sequence>
<organism evidence="2 3">
    <name type="scientific">Stylosanthes scabra</name>
    <dbReference type="NCBI Taxonomy" id="79078"/>
    <lineage>
        <taxon>Eukaryota</taxon>
        <taxon>Viridiplantae</taxon>
        <taxon>Streptophyta</taxon>
        <taxon>Embryophyta</taxon>
        <taxon>Tracheophyta</taxon>
        <taxon>Spermatophyta</taxon>
        <taxon>Magnoliopsida</taxon>
        <taxon>eudicotyledons</taxon>
        <taxon>Gunneridae</taxon>
        <taxon>Pentapetalae</taxon>
        <taxon>rosids</taxon>
        <taxon>fabids</taxon>
        <taxon>Fabales</taxon>
        <taxon>Fabaceae</taxon>
        <taxon>Papilionoideae</taxon>
        <taxon>50 kb inversion clade</taxon>
        <taxon>dalbergioids sensu lato</taxon>
        <taxon>Dalbergieae</taxon>
        <taxon>Pterocarpus clade</taxon>
        <taxon>Stylosanthes</taxon>
    </lineage>
</organism>
<dbReference type="EMBL" id="JASCZI010091129">
    <property type="protein sequence ID" value="MED6149104.1"/>
    <property type="molecule type" value="Genomic_DNA"/>
</dbReference>
<evidence type="ECO:0000313" key="2">
    <source>
        <dbReference type="EMBL" id="MED6149104.1"/>
    </source>
</evidence>
<name>A0ABU6TL37_9FABA</name>
<feature type="region of interest" description="Disordered" evidence="1">
    <location>
        <begin position="77"/>
        <end position="104"/>
    </location>
</feature>
<comment type="caution">
    <text evidence="2">The sequence shown here is derived from an EMBL/GenBank/DDBJ whole genome shotgun (WGS) entry which is preliminary data.</text>
</comment>
<evidence type="ECO:0000313" key="3">
    <source>
        <dbReference type="Proteomes" id="UP001341840"/>
    </source>
</evidence>
<reference evidence="2 3" key="1">
    <citation type="journal article" date="2023" name="Plants (Basel)">
        <title>Bridging the Gap: Combining Genomics and Transcriptomics Approaches to Understand Stylosanthes scabra, an Orphan Legume from the Brazilian Caatinga.</title>
        <authorList>
            <person name="Ferreira-Neto J.R.C."/>
            <person name="da Silva M.D."/>
            <person name="Binneck E."/>
            <person name="de Melo N.F."/>
            <person name="da Silva R.H."/>
            <person name="de Melo A.L.T.M."/>
            <person name="Pandolfi V."/>
            <person name="Bustamante F.O."/>
            <person name="Brasileiro-Vidal A.C."/>
            <person name="Benko-Iseppon A.M."/>
        </authorList>
    </citation>
    <scope>NUCLEOTIDE SEQUENCE [LARGE SCALE GENOMIC DNA]</scope>
    <source>
        <tissue evidence="2">Leaves</tissue>
    </source>
</reference>
<accession>A0ABU6TL37</accession>
<gene>
    <name evidence="2" type="ORF">PIB30_059293</name>
</gene>
<evidence type="ECO:0000256" key="1">
    <source>
        <dbReference type="SAM" id="MobiDB-lite"/>
    </source>
</evidence>
<dbReference type="Proteomes" id="UP001341840">
    <property type="component" value="Unassembled WGS sequence"/>
</dbReference>
<protein>
    <submittedName>
        <fullName evidence="2">Uncharacterized protein</fullName>
    </submittedName>
</protein>